<dbReference type="PROSITE" id="PS51448">
    <property type="entry name" value="P_TREFOIL_2"/>
    <property type="match status" value="1"/>
</dbReference>
<evidence type="ECO:0000256" key="6">
    <source>
        <dbReference type="ARBA" id="ARBA00023157"/>
    </source>
</evidence>
<dbReference type="FunFam" id="2.10.25.10:FF:000022">
    <property type="entry name" value="Metalloendopeptidase"/>
    <property type="match status" value="1"/>
</dbReference>
<dbReference type="InterPro" id="IPR035914">
    <property type="entry name" value="Sperma_CUB_dom_sf"/>
</dbReference>
<dbReference type="KEGG" id="aful:116491300"/>
<feature type="disulfide bond" evidence="8">
    <location>
        <begin position="162"/>
        <end position="177"/>
    </location>
</feature>
<organism evidence="14 15">
    <name type="scientific">Aythya fuligula</name>
    <name type="common">Tufted duck</name>
    <name type="synonym">Anas fuligula</name>
    <dbReference type="NCBI Taxonomy" id="219594"/>
    <lineage>
        <taxon>Eukaryota</taxon>
        <taxon>Metazoa</taxon>
        <taxon>Chordata</taxon>
        <taxon>Craniata</taxon>
        <taxon>Vertebrata</taxon>
        <taxon>Euteleostomi</taxon>
        <taxon>Archelosauria</taxon>
        <taxon>Archosauria</taxon>
        <taxon>Dinosauria</taxon>
        <taxon>Saurischia</taxon>
        <taxon>Theropoda</taxon>
        <taxon>Coelurosauria</taxon>
        <taxon>Aves</taxon>
        <taxon>Neognathae</taxon>
        <taxon>Galloanserae</taxon>
        <taxon>Anseriformes</taxon>
        <taxon>Anatidae</taxon>
        <taxon>Aythyinae</taxon>
        <taxon>Aythya</taxon>
    </lineage>
</organism>
<dbReference type="InterPro" id="IPR017957">
    <property type="entry name" value="P_trefoil_CS"/>
</dbReference>
<evidence type="ECO:0000256" key="3">
    <source>
        <dbReference type="ARBA" id="ARBA00022525"/>
    </source>
</evidence>
<dbReference type="CDD" id="cd00041">
    <property type="entry name" value="CUB"/>
    <property type="match status" value="3"/>
</dbReference>
<dbReference type="FunFam" id="2.60.120.290:FF:000014">
    <property type="entry name" value="Metalloendopeptidase"/>
    <property type="match status" value="1"/>
</dbReference>
<dbReference type="GO" id="GO:0005576">
    <property type="term" value="C:extracellular region"/>
    <property type="evidence" value="ECO:0007669"/>
    <property type="project" value="UniProtKB-SubCell"/>
</dbReference>
<dbReference type="Pfam" id="PF00431">
    <property type="entry name" value="CUB"/>
    <property type="match status" value="3"/>
</dbReference>
<evidence type="ECO:0000313" key="14">
    <source>
        <dbReference type="Proteomes" id="UP000504639"/>
    </source>
</evidence>
<dbReference type="InterPro" id="IPR000519">
    <property type="entry name" value="P_trefoil_dom"/>
</dbReference>
<dbReference type="SMART" id="SM00042">
    <property type="entry name" value="CUB"/>
    <property type="match status" value="3"/>
</dbReference>
<evidence type="ECO:0000259" key="11">
    <source>
        <dbReference type="PROSITE" id="PS50026"/>
    </source>
</evidence>
<dbReference type="InterPro" id="IPR001507">
    <property type="entry name" value="ZP_dom"/>
</dbReference>
<feature type="domain" description="ZP" evidence="12">
    <location>
        <begin position="197"/>
        <end position="469"/>
    </location>
</feature>
<dbReference type="RefSeq" id="XP_032047055.1">
    <property type="nucleotide sequence ID" value="XM_032191164.1"/>
</dbReference>
<evidence type="ECO:0000256" key="5">
    <source>
        <dbReference type="ARBA" id="ARBA00022737"/>
    </source>
</evidence>
<feature type="domain" description="CUB" evidence="10">
    <location>
        <begin position="604"/>
        <end position="720"/>
    </location>
</feature>
<evidence type="ECO:0000256" key="8">
    <source>
        <dbReference type="PROSITE-ProRule" id="PRU00779"/>
    </source>
</evidence>
<dbReference type="Pfam" id="PF00088">
    <property type="entry name" value="Trefoil"/>
    <property type="match status" value="1"/>
</dbReference>
<dbReference type="SUPFAM" id="SSF49854">
    <property type="entry name" value="Spermadhesin, CUB domain"/>
    <property type="match status" value="3"/>
</dbReference>
<dbReference type="CDD" id="cd00111">
    <property type="entry name" value="Trefoil"/>
    <property type="match status" value="1"/>
</dbReference>
<dbReference type="PROSITE" id="PS00025">
    <property type="entry name" value="P_TREFOIL_1"/>
    <property type="match status" value="1"/>
</dbReference>
<proteinExistence type="inferred from homology"/>
<keyword evidence="14" id="KW-1185">Reference proteome</keyword>
<dbReference type="PANTHER" id="PTHR24251:SF45">
    <property type="entry name" value="METALLOENDOPEPTIDASE"/>
    <property type="match status" value="1"/>
</dbReference>
<protein>
    <submittedName>
        <fullName evidence="15">Tolloid-like protein 2</fullName>
    </submittedName>
</protein>
<feature type="domain" description="P-type" evidence="13">
    <location>
        <begin position="149"/>
        <end position="192"/>
    </location>
</feature>
<dbReference type="Pfam" id="PF22821">
    <property type="entry name" value="ZP1_ZP4_Ig-like"/>
    <property type="match status" value="1"/>
</dbReference>
<feature type="chain" id="PRO_5026874838" evidence="9">
    <location>
        <begin position="32"/>
        <end position="730"/>
    </location>
</feature>
<dbReference type="SMART" id="SM00179">
    <property type="entry name" value="EGF_CA"/>
    <property type="match status" value="1"/>
</dbReference>
<evidence type="ECO:0000256" key="4">
    <source>
        <dbReference type="ARBA" id="ARBA00022729"/>
    </source>
</evidence>
<dbReference type="Gene3D" id="4.10.110.10">
    <property type="entry name" value="Spasmolytic Protein, domain 1"/>
    <property type="match status" value="1"/>
</dbReference>
<dbReference type="Gene3D" id="2.60.40.3210">
    <property type="entry name" value="Zona pellucida, ZP-N domain"/>
    <property type="match status" value="1"/>
</dbReference>
<evidence type="ECO:0000313" key="15">
    <source>
        <dbReference type="RefSeq" id="XP_032047055.1"/>
    </source>
</evidence>
<dbReference type="InterPro" id="IPR018097">
    <property type="entry name" value="EGF_Ca-bd_CS"/>
</dbReference>
<dbReference type="SUPFAM" id="SSF57196">
    <property type="entry name" value="EGF/Laminin"/>
    <property type="match status" value="1"/>
</dbReference>
<dbReference type="InParanoid" id="A0A6J3D9Y8"/>
<sequence length="730" mass="79927">MGVVGQARPVCGALFFWGLLGPFALVVGAQGSFLDEPGLLACGPDSLQLTLPVGWEGNVSFVLTAWDTEGKAHALHNDSGCGLWVSGAPDGSRKVSVSYTSCYVFEWDGNYLMIVGLEGTGATGQRVLQEEKLLRCPVDLPALDAPSSSVCSAVRSQDRLPCASSPVSQGDCEARGCCYNPRDRVKTCYYGNTVTAHCTPDGRFSIAVSRDVTLPPVILDSVRLASGPSAGCTPVVKNSAFVVYQFPLSACGTTFQVTGDHAVYENELVASRDVKTGSLGSVTRDSTFRLHVRCSYLITGSFIPLSVQVFTLPPLPAVSQPGPLSLELRVASAACGGFITKLNGTITSPGWPKEYPTNKNCIWQVVAPAQYRISLQFEVFDLEGNDVCKYDYVEVRSGLASDSKLHGKFCGSEKPEVITSYGNNMRLEFKSDNTVSKKGFKVHFFSDKDECSKDNGGCQHECVNTFGSYVCQCRNGFMLHENGHDCKEAGCEHKLSSAEGMMSSPNWPDKYPSRKECTWNISATSGHRVKVIFNEFEIEQHQECAYDHLEMYDGPNSKSPILGRFCGSKKPDPVVASTNKMFLRFYSDASVQRKGFQAKHSTVCGGLLKAEVQTKELYSHAQFGDNNYPGQANCDWVIVAEDGYGVELIFQTFEVEEEADCGYDYMEIYDGYDSTAPRLGRFCGSGPLEEIYSAGDSIMIRFHTDDTINKKGFHARYISTKFQDALHMRK</sequence>
<evidence type="ECO:0000256" key="9">
    <source>
        <dbReference type="SAM" id="SignalP"/>
    </source>
</evidence>
<dbReference type="InterPro" id="IPR000742">
    <property type="entry name" value="EGF"/>
</dbReference>
<name>A0A6J3D9Y8_AYTFU</name>
<dbReference type="GO" id="GO:0005509">
    <property type="term" value="F:calcium ion binding"/>
    <property type="evidence" value="ECO:0007669"/>
    <property type="project" value="InterPro"/>
</dbReference>
<dbReference type="Proteomes" id="UP000504639">
    <property type="component" value="Chromosome 7"/>
</dbReference>
<feature type="domain" description="CUB" evidence="10">
    <location>
        <begin position="335"/>
        <end position="447"/>
    </location>
</feature>
<dbReference type="PROSITE" id="PS01187">
    <property type="entry name" value="EGF_CA"/>
    <property type="match status" value="1"/>
</dbReference>
<evidence type="ECO:0000256" key="1">
    <source>
        <dbReference type="ARBA" id="ARBA00004613"/>
    </source>
</evidence>
<keyword evidence="3" id="KW-0964">Secreted</keyword>
<feature type="domain" description="EGF-like" evidence="11">
    <location>
        <begin position="447"/>
        <end position="487"/>
    </location>
</feature>
<dbReference type="InterPro" id="IPR000152">
    <property type="entry name" value="EGF-type_Asp/Asn_hydroxyl_site"/>
</dbReference>
<dbReference type="Gene3D" id="2.60.120.290">
    <property type="entry name" value="Spermadhesin, CUB domain"/>
    <property type="match status" value="3"/>
</dbReference>
<keyword evidence="7" id="KW-0245">EGF-like domain</keyword>
<keyword evidence="6 8" id="KW-1015">Disulfide bond</keyword>
<dbReference type="SMART" id="SM00181">
    <property type="entry name" value="EGF"/>
    <property type="match status" value="1"/>
</dbReference>
<comment type="similarity">
    <text evidence="2">Belongs to the ZP domain family. ZPB subfamily.</text>
</comment>
<accession>A0A6J3D9Y8</accession>
<dbReference type="Pfam" id="PF23344">
    <property type="entry name" value="ZP-N"/>
    <property type="match status" value="1"/>
</dbReference>
<dbReference type="PROSITE" id="PS01180">
    <property type="entry name" value="CUB"/>
    <property type="match status" value="3"/>
</dbReference>
<dbReference type="PANTHER" id="PTHR24251">
    <property type="entry name" value="OVOCHYMASE-RELATED"/>
    <property type="match status" value="1"/>
</dbReference>
<dbReference type="PROSITE" id="PS50026">
    <property type="entry name" value="EGF_3"/>
    <property type="match status" value="1"/>
</dbReference>
<comment type="caution">
    <text evidence="7">Lacks conserved residue(s) required for the propagation of feature annotation.</text>
</comment>
<dbReference type="InterPro" id="IPR054554">
    <property type="entry name" value="ZP1/4_Ig-like"/>
</dbReference>
<dbReference type="InterPro" id="IPR055356">
    <property type="entry name" value="ZP-N"/>
</dbReference>
<dbReference type="InterPro" id="IPR001881">
    <property type="entry name" value="EGF-like_Ca-bd_dom"/>
</dbReference>
<dbReference type="SMART" id="SM00241">
    <property type="entry name" value="ZP"/>
    <property type="match status" value="1"/>
</dbReference>
<dbReference type="Gene3D" id="2.10.25.10">
    <property type="entry name" value="Laminin"/>
    <property type="match status" value="1"/>
</dbReference>
<dbReference type="FunFam" id="2.60.120.290:FF:000013">
    <property type="entry name" value="Membrane frizzled-related protein"/>
    <property type="match status" value="1"/>
</dbReference>
<dbReference type="AlphaFoldDB" id="A0A6J3D9Y8"/>
<dbReference type="SUPFAM" id="SSF57492">
    <property type="entry name" value="Trefoil"/>
    <property type="match status" value="1"/>
</dbReference>
<dbReference type="SMART" id="SM00018">
    <property type="entry name" value="PD"/>
    <property type="match status" value="1"/>
</dbReference>
<keyword evidence="5" id="KW-0677">Repeat</keyword>
<feature type="domain" description="CUB" evidence="10">
    <location>
        <begin position="491"/>
        <end position="603"/>
    </location>
</feature>
<keyword evidence="4 9" id="KW-0732">Signal</keyword>
<dbReference type="GeneID" id="116491300"/>
<evidence type="ECO:0000259" key="13">
    <source>
        <dbReference type="PROSITE" id="PS51448"/>
    </source>
</evidence>
<gene>
    <name evidence="15" type="primary">LOC116491300</name>
</gene>
<evidence type="ECO:0000259" key="12">
    <source>
        <dbReference type="PROSITE" id="PS51034"/>
    </source>
</evidence>
<dbReference type="PROSITE" id="PS00010">
    <property type="entry name" value="ASX_HYDROXYL"/>
    <property type="match status" value="1"/>
</dbReference>
<dbReference type="PROSITE" id="PS51034">
    <property type="entry name" value="ZP_2"/>
    <property type="match status" value="1"/>
</dbReference>
<evidence type="ECO:0000256" key="2">
    <source>
        <dbReference type="ARBA" id="ARBA00010863"/>
    </source>
</evidence>
<evidence type="ECO:0000256" key="7">
    <source>
        <dbReference type="PROSITE-ProRule" id="PRU00076"/>
    </source>
</evidence>
<comment type="subcellular location">
    <subcellularLocation>
        <location evidence="1">Secreted</location>
    </subcellularLocation>
</comment>
<dbReference type="InterPro" id="IPR000859">
    <property type="entry name" value="CUB_dom"/>
</dbReference>
<dbReference type="Pfam" id="PF14670">
    <property type="entry name" value="FXa_inhibition"/>
    <property type="match status" value="1"/>
</dbReference>
<dbReference type="InterPro" id="IPR044913">
    <property type="entry name" value="P_trefoil_dom_sf"/>
</dbReference>
<evidence type="ECO:0000259" key="10">
    <source>
        <dbReference type="PROSITE" id="PS01180"/>
    </source>
</evidence>
<dbReference type="FunFam" id="2.60.120.290:FF:000011">
    <property type="entry name" value="Metalloendopeptidase"/>
    <property type="match status" value="1"/>
</dbReference>
<feature type="signal peptide" evidence="9">
    <location>
        <begin position="1"/>
        <end position="31"/>
    </location>
</feature>
<reference evidence="15" key="1">
    <citation type="submission" date="2025-08" db="UniProtKB">
        <authorList>
            <consortium name="RefSeq"/>
        </authorList>
    </citation>
    <scope>IDENTIFICATION</scope>
    <source>
        <tissue evidence="15">Lung</tissue>
    </source>
</reference>
<dbReference type="PROSITE" id="PS01186">
    <property type="entry name" value="EGF_2"/>
    <property type="match status" value="1"/>
</dbReference>